<feature type="domain" description="N-acetyltransferase" evidence="2">
    <location>
        <begin position="218"/>
        <end position="310"/>
    </location>
</feature>
<accession>A0A401UH79</accession>
<organism evidence="3 4">
    <name type="scientific">Clostridium tagluense</name>
    <dbReference type="NCBI Taxonomy" id="360422"/>
    <lineage>
        <taxon>Bacteria</taxon>
        <taxon>Bacillati</taxon>
        <taxon>Bacillota</taxon>
        <taxon>Clostridia</taxon>
        <taxon>Eubacteriales</taxon>
        <taxon>Clostridiaceae</taxon>
        <taxon>Clostridium</taxon>
    </lineage>
</organism>
<keyword evidence="1" id="KW-0175">Coiled coil</keyword>
<dbReference type="Pfam" id="PF00583">
    <property type="entry name" value="Acetyltransf_1"/>
    <property type="match status" value="1"/>
</dbReference>
<evidence type="ECO:0000256" key="1">
    <source>
        <dbReference type="SAM" id="Coils"/>
    </source>
</evidence>
<feature type="coiled-coil region" evidence="1">
    <location>
        <begin position="147"/>
        <end position="174"/>
    </location>
</feature>
<dbReference type="AlphaFoldDB" id="A0A401UH79"/>
<dbReference type="InterPro" id="IPR000182">
    <property type="entry name" value="GNAT_dom"/>
</dbReference>
<gene>
    <name evidence="3" type="ORF">Ctaglu_04770</name>
</gene>
<protein>
    <recommendedName>
        <fullName evidence="2">N-acetyltransferase domain-containing protein</fullName>
    </recommendedName>
</protein>
<name>A0A401UH79_9CLOT</name>
<dbReference type="Gene3D" id="3.40.630.30">
    <property type="match status" value="1"/>
</dbReference>
<dbReference type="EMBL" id="BHYK01000002">
    <property type="protein sequence ID" value="GCD08854.1"/>
    <property type="molecule type" value="Genomic_DNA"/>
</dbReference>
<sequence>MYKIYKIDPNNLTTNEIENLYLINKNIVKKYNLLDRFKDTNNYKDLFLSTFIGIDNELFILEKDSLICGILNYTKSADWSGKEQYKLSISFSDSIIDEAMLKSINQLIEDKLDQHGELAVVTYNNELERLIERYTSKVSLRGNYYTLKKEDIDIDMLNKSIKEYETKNHDLSIKYTDIISEEYIKQYCDLFMETMADMTDSKEDGYVEYIITPEKQRQINDSFKKRNITHNCYMIFNSSNEMIAKSNVSVNNNDPRFPYQFMIGVKRSYRGRNLGKLLYASMYKGLFENVAFDRVLVSHHPENKPAINISKWVGYKFNYLETIHVLYK</sequence>
<evidence type="ECO:0000313" key="3">
    <source>
        <dbReference type="EMBL" id="GCD08854.1"/>
    </source>
</evidence>
<reference evidence="3 4" key="1">
    <citation type="submission" date="2018-11" db="EMBL/GenBank/DDBJ databases">
        <title>Genome sequencing and assembly of Clostridium tagluense strain A121.</title>
        <authorList>
            <person name="Murakami T."/>
            <person name="Segawa T."/>
            <person name="Shcherbakova V.A."/>
            <person name="Mori H."/>
            <person name="Yoshimura Y."/>
        </authorList>
    </citation>
    <scope>NUCLEOTIDE SEQUENCE [LARGE SCALE GENOMIC DNA]</scope>
    <source>
        <strain evidence="3 4">A121</strain>
    </source>
</reference>
<dbReference type="RefSeq" id="WP_185732571.1">
    <property type="nucleotide sequence ID" value="NZ_BHYK01000002.1"/>
</dbReference>
<dbReference type="Proteomes" id="UP000287872">
    <property type="component" value="Unassembled WGS sequence"/>
</dbReference>
<proteinExistence type="predicted"/>
<dbReference type="GO" id="GO:0016747">
    <property type="term" value="F:acyltransferase activity, transferring groups other than amino-acyl groups"/>
    <property type="evidence" value="ECO:0007669"/>
    <property type="project" value="InterPro"/>
</dbReference>
<dbReference type="InterPro" id="IPR016181">
    <property type="entry name" value="Acyl_CoA_acyltransferase"/>
</dbReference>
<dbReference type="SUPFAM" id="SSF55729">
    <property type="entry name" value="Acyl-CoA N-acyltransferases (Nat)"/>
    <property type="match status" value="1"/>
</dbReference>
<evidence type="ECO:0000259" key="2">
    <source>
        <dbReference type="Pfam" id="PF00583"/>
    </source>
</evidence>
<keyword evidence="4" id="KW-1185">Reference proteome</keyword>
<comment type="caution">
    <text evidence="3">The sequence shown here is derived from an EMBL/GenBank/DDBJ whole genome shotgun (WGS) entry which is preliminary data.</text>
</comment>
<evidence type="ECO:0000313" key="4">
    <source>
        <dbReference type="Proteomes" id="UP000287872"/>
    </source>
</evidence>